<evidence type="ECO:0000313" key="3">
    <source>
        <dbReference type="Proteomes" id="UP000237934"/>
    </source>
</evidence>
<proteinExistence type="predicted"/>
<dbReference type="EMBL" id="PUAP01000033">
    <property type="protein sequence ID" value="PQF22281.1"/>
    <property type="molecule type" value="Genomic_DNA"/>
</dbReference>
<gene>
    <name evidence="2" type="ORF">CUS89_11205</name>
</gene>
<evidence type="ECO:0000313" key="2">
    <source>
        <dbReference type="EMBL" id="PQF22281.1"/>
    </source>
</evidence>
<keyword evidence="1" id="KW-0472">Membrane</keyword>
<organism evidence="2 3">
    <name type="scientific">Enterococcus mundtii</name>
    <dbReference type="NCBI Taxonomy" id="53346"/>
    <lineage>
        <taxon>Bacteria</taxon>
        <taxon>Bacillati</taxon>
        <taxon>Bacillota</taxon>
        <taxon>Bacilli</taxon>
        <taxon>Lactobacillales</taxon>
        <taxon>Enterococcaceae</taxon>
        <taxon>Enterococcus</taxon>
    </lineage>
</organism>
<feature type="transmembrane region" description="Helical" evidence="1">
    <location>
        <begin position="32"/>
        <end position="53"/>
    </location>
</feature>
<sequence length="59" mass="6596">MTVATSKKVVVLMEISTEIEERRSLLSAYETMQTIIAFGMFTVALVGLVVTMLKNDKEK</sequence>
<evidence type="ECO:0008006" key="4">
    <source>
        <dbReference type="Google" id="ProtNLM"/>
    </source>
</evidence>
<accession>A0A2S7RRM9</accession>
<dbReference type="Proteomes" id="UP000237934">
    <property type="component" value="Unassembled WGS sequence"/>
</dbReference>
<name>A0A2S7RRM9_ENTMU</name>
<keyword evidence="1" id="KW-1133">Transmembrane helix</keyword>
<comment type="caution">
    <text evidence="2">The sequence shown here is derived from an EMBL/GenBank/DDBJ whole genome shotgun (WGS) entry which is preliminary data.</text>
</comment>
<evidence type="ECO:0000256" key="1">
    <source>
        <dbReference type="SAM" id="Phobius"/>
    </source>
</evidence>
<dbReference type="InterPro" id="IPR031616">
    <property type="entry name" value="BsrE-like"/>
</dbReference>
<protein>
    <recommendedName>
        <fullName evidence="4">Holin-like toxin</fullName>
    </recommendedName>
</protein>
<dbReference type="Pfam" id="PF16935">
    <property type="entry name" value="Hol_Tox"/>
    <property type="match status" value="1"/>
</dbReference>
<dbReference type="AlphaFoldDB" id="A0A2S7RRM9"/>
<keyword evidence="1" id="KW-0812">Transmembrane</keyword>
<reference evidence="2 3" key="1">
    <citation type="journal article" date="2018" name="Pathog. Dis.">
        <title>Whole-genome sequencing based characterization of antimicrobial resistance in Enterococcus.</title>
        <authorList>
            <person name="Tyson G."/>
        </authorList>
    </citation>
    <scope>NUCLEOTIDE SEQUENCE [LARGE SCALE GENOMIC DNA]</scope>
    <source>
        <strain evidence="2 3">CVM N55263</strain>
    </source>
</reference>